<keyword evidence="1" id="KW-0677">Repeat</keyword>
<dbReference type="PROSITE" id="PS51375">
    <property type="entry name" value="PPR"/>
    <property type="match status" value="2"/>
</dbReference>
<reference evidence="4" key="1">
    <citation type="submission" date="2023-04" db="EMBL/GenBank/DDBJ databases">
        <authorList>
            <person name="Vijverberg K."/>
            <person name="Xiong W."/>
            <person name="Schranz E."/>
        </authorList>
    </citation>
    <scope>NUCLEOTIDE SEQUENCE</scope>
</reference>
<keyword evidence="5" id="KW-1185">Reference proteome</keyword>
<dbReference type="Pfam" id="PF13041">
    <property type="entry name" value="PPR_2"/>
    <property type="match status" value="1"/>
</dbReference>
<evidence type="ECO:0008006" key="6">
    <source>
        <dbReference type="Google" id="ProtNLM"/>
    </source>
</evidence>
<evidence type="ECO:0000256" key="2">
    <source>
        <dbReference type="PROSITE-ProRule" id="PRU00708"/>
    </source>
</evidence>
<evidence type="ECO:0000313" key="5">
    <source>
        <dbReference type="Proteomes" id="UP001177003"/>
    </source>
</evidence>
<name>A0AA36EFZ0_LACSI</name>
<dbReference type="AlphaFoldDB" id="A0AA36EFZ0"/>
<dbReference type="NCBIfam" id="TIGR00756">
    <property type="entry name" value="PPR"/>
    <property type="match status" value="1"/>
</dbReference>
<organism evidence="4 5">
    <name type="scientific">Lactuca saligna</name>
    <name type="common">Willowleaf lettuce</name>
    <dbReference type="NCBI Taxonomy" id="75948"/>
    <lineage>
        <taxon>Eukaryota</taxon>
        <taxon>Viridiplantae</taxon>
        <taxon>Streptophyta</taxon>
        <taxon>Embryophyta</taxon>
        <taxon>Tracheophyta</taxon>
        <taxon>Spermatophyta</taxon>
        <taxon>Magnoliopsida</taxon>
        <taxon>eudicotyledons</taxon>
        <taxon>Gunneridae</taxon>
        <taxon>Pentapetalae</taxon>
        <taxon>asterids</taxon>
        <taxon>campanulids</taxon>
        <taxon>Asterales</taxon>
        <taxon>Asteraceae</taxon>
        <taxon>Cichorioideae</taxon>
        <taxon>Cichorieae</taxon>
        <taxon>Lactucinae</taxon>
        <taxon>Lactuca</taxon>
    </lineage>
</organism>
<dbReference type="PANTHER" id="PTHR47937:SF2">
    <property type="entry name" value="PENTATRICOPEPTIDE (PPR) REPEAT-CONTAINING PROTEIN, PF01535'-RELATED"/>
    <property type="match status" value="1"/>
</dbReference>
<sequence length="259" mass="29115">MTVAQLILRSLRRPTSLRITTTAAAFNLQSLSLQSPTTNPNFLIPVRTFAFTSAEEAAAERRRRKRRLRIEPPLHALQRDPNAPRPRRDPNQPDTTSALVGPRLSLHNRVQSLIRAGDLENASVVARQSVFSSTRPTVFTCNAIIGSMYRAKRYLDAIALFAYFFKQSNIVPNVVSYNFLIVSHCENGEVDKALEVYQHIKDNAPFSPSAVTFRHLTKGLIDAGRIDEAVNLLWKMVNDGHGADSIVFKQHHIWLSQFG</sequence>
<dbReference type="Proteomes" id="UP001177003">
    <property type="component" value="Chromosome 7"/>
</dbReference>
<dbReference type="InterPro" id="IPR011990">
    <property type="entry name" value="TPR-like_helical_dom_sf"/>
</dbReference>
<proteinExistence type="predicted"/>
<gene>
    <name evidence="4" type="ORF">LSALG_LOCUS33195</name>
</gene>
<dbReference type="EMBL" id="OX465083">
    <property type="protein sequence ID" value="CAI9294207.1"/>
    <property type="molecule type" value="Genomic_DNA"/>
</dbReference>
<feature type="repeat" description="PPR" evidence="2">
    <location>
        <begin position="209"/>
        <end position="243"/>
    </location>
</feature>
<feature type="region of interest" description="Disordered" evidence="3">
    <location>
        <begin position="62"/>
        <end position="101"/>
    </location>
</feature>
<accession>A0AA36EFZ0</accession>
<evidence type="ECO:0000256" key="3">
    <source>
        <dbReference type="SAM" id="MobiDB-lite"/>
    </source>
</evidence>
<evidence type="ECO:0000313" key="4">
    <source>
        <dbReference type="EMBL" id="CAI9294207.1"/>
    </source>
</evidence>
<feature type="repeat" description="PPR" evidence="2">
    <location>
        <begin position="173"/>
        <end position="203"/>
    </location>
</feature>
<dbReference type="InterPro" id="IPR002885">
    <property type="entry name" value="PPR_rpt"/>
</dbReference>
<dbReference type="InterPro" id="IPR052308">
    <property type="entry name" value="PPR_domain-containing"/>
</dbReference>
<protein>
    <recommendedName>
        <fullName evidence="6">Pentatricopeptide repeat-containing protein</fullName>
    </recommendedName>
</protein>
<dbReference type="PANTHER" id="PTHR47937">
    <property type="entry name" value="PLASTID TRANSCRIPTIONALLY ACTIVE CHROMOSOME 2-LIKE PROTEIN"/>
    <property type="match status" value="1"/>
</dbReference>
<evidence type="ECO:0000256" key="1">
    <source>
        <dbReference type="ARBA" id="ARBA00022737"/>
    </source>
</evidence>
<dbReference type="Gene3D" id="1.25.40.10">
    <property type="entry name" value="Tetratricopeptide repeat domain"/>
    <property type="match status" value="1"/>
</dbReference>